<name>A0A3A3G5V6_9BURK</name>
<dbReference type="RefSeq" id="WP_119787391.1">
    <property type="nucleotide sequence ID" value="NZ_QYUQ01000002.1"/>
</dbReference>
<dbReference type="Gene3D" id="3.30.565.10">
    <property type="entry name" value="Histidine kinase-like ATPase, C-terminal domain"/>
    <property type="match status" value="1"/>
</dbReference>
<proteinExistence type="predicted"/>
<accession>A0A3A3G5V6</accession>
<dbReference type="InterPro" id="IPR036890">
    <property type="entry name" value="HATPase_C_sf"/>
</dbReference>
<sequence length="660" mass="74945">MADLNLSGTTEISDTGIKKHFKNFEPWQSLFELAWNGLDARAKNISIEMVENDMHGVQSITVLDNGDGIDIEQIKDNFGKFNDSSKKEDMAQHGLHGRGRLAFHKLAHDAKWWTRCTAGIASIEVHAAKIRDYDGKIVAAESLPSVLAALTTGTCVELNRLHTNLPPVEELLQKFSVEFGWYLALNEDRSITINGIPVVVPSHQISNKTITSGKATFDVKVLCWNERPSSEKSHIYLLDSDGKTRHKSLSSFNLKKNFFASVYVTSAWADKFVHDGANLFAPDSHSTESDEWKKLARPLNDFIQEVYDDFLRKFVDAELKKYEEDGIFPSYAGLDTTYANWRAANTKSLVRLVYTSDPSVMNSLNKKQKKIIVRLLDRISVSNENDALFEILNDVLDLDGASLSQLSQQLQHTRLEHIISTIEILQQRQGAVSKLRALMNEHYLKVKETPDLQQIIENNTWLFGNRYETIGAEEDTFTKIAKNLRDQIKSVHHIDDDDVEDGAHVEGVNRQTDLFLARKIPTLDSLGKKVYRCIIIEIKRPGIALNVKHLRQLDDYANIIKKHPEFGSEHLRFELILVGRKISSADTEILSRLEGQLSKSDLGLVSDDAKMKRYVMSWYTLLDGFELSHSHLLDVLKLQRESLATWTKEELVEDLQTEQS</sequence>
<reference evidence="2" key="1">
    <citation type="submission" date="2018-09" db="EMBL/GenBank/DDBJ databases">
        <authorList>
            <person name="Zhu H."/>
        </authorList>
    </citation>
    <scope>NUCLEOTIDE SEQUENCE [LARGE SCALE GENOMIC DNA]</scope>
    <source>
        <strain evidence="2">K1S02-23</strain>
    </source>
</reference>
<evidence type="ECO:0000313" key="2">
    <source>
        <dbReference type="Proteomes" id="UP000266327"/>
    </source>
</evidence>
<comment type="caution">
    <text evidence="1">The sequence shown here is derived from an EMBL/GenBank/DDBJ whole genome shotgun (WGS) entry which is preliminary data.</text>
</comment>
<dbReference type="EMBL" id="QYUQ01000002">
    <property type="protein sequence ID" value="RJG03907.1"/>
    <property type="molecule type" value="Genomic_DNA"/>
</dbReference>
<dbReference type="SUPFAM" id="SSF55874">
    <property type="entry name" value="ATPase domain of HSP90 chaperone/DNA topoisomerase II/histidine kinase"/>
    <property type="match status" value="1"/>
</dbReference>
<organism evidence="1 2">
    <name type="scientific">Noviherbaspirillum sedimenti</name>
    <dbReference type="NCBI Taxonomy" id="2320865"/>
    <lineage>
        <taxon>Bacteria</taxon>
        <taxon>Pseudomonadati</taxon>
        <taxon>Pseudomonadota</taxon>
        <taxon>Betaproteobacteria</taxon>
        <taxon>Burkholderiales</taxon>
        <taxon>Oxalobacteraceae</taxon>
        <taxon>Noviherbaspirillum</taxon>
    </lineage>
</organism>
<dbReference type="Pfam" id="PF13589">
    <property type="entry name" value="HATPase_c_3"/>
    <property type="match status" value="1"/>
</dbReference>
<dbReference type="OrthoDB" id="8765545at2"/>
<evidence type="ECO:0000313" key="1">
    <source>
        <dbReference type="EMBL" id="RJG03907.1"/>
    </source>
</evidence>
<protein>
    <submittedName>
        <fullName evidence="1">DNA mismatch repair protein</fullName>
    </submittedName>
</protein>
<dbReference type="AlphaFoldDB" id="A0A3A3G5V6"/>
<dbReference type="Proteomes" id="UP000266327">
    <property type="component" value="Unassembled WGS sequence"/>
</dbReference>
<keyword evidence="2" id="KW-1185">Reference proteome</keyword>
<gene>
    <name evidence="1" type="ORF">D3878_21835</name>
</gene>